<feature type="signal peptide" evidence="1">
    <location>
        <begin position="1"/>
        <end position="24"/>
    </location>
</feature>
<dbReference type="EMBL" id="LNZB01000051">
    <property type="protein sequence ID" value="KTD76437.1"/>
    <property type="molecule type" value="Genomic_DNA"/>
</dbReference>
<dbReference type="RefSeq" id="WP_058480795.1">
    <property type="nucleotide sequence ID" value="NZ_CAAAIQ010000001.1"/>
</dbReference>
<gene>
    <name evidence="2" type="ORF">Lwal_2159</name>
</gene>
<dbReference type="AlphaFoldDB" id="A0A0W1A519"/>
<dbReference type="PROSITE" id="PS51257">
    <property type="entry name" value="PROKAR_LIPOPROTEIN"/>
    <property type="match status" value="1"/>
</dbReference>
<keyword evidence="1" id="KW-0732">Signal</keyword>
<organism evidence="2 3">
    <name type="scientific">Legionella waltersii</name>
    <dbReference type="NCBI Taxonomy" id="66969"/>
    <lineage>
        <taxon>Bacteria</taxon>
        <taxon>Pseudomonadati</taxon>
        <taxon>Pseudomonadota</taxon>
        <taxon>Gammaproteobacteria</taxon>
        <taxon>Legionellales</taxon>
        <taxon>Legionellaceae</taxon>
        <taxon>Legionella</taxon>
    </lineage>
</organism>
<proteinExistence type="predicted"/>
<dbReference type="PATRIC" id="fig|66969.6.peg.2348"/>
<dbReference type="STRING" id="66969.Lwal_2159"/>
<sequence>MCTLKTFKRLALFFSIVFLSCTYAKSPANSNNTATISATFTSQQSASSLGQFIACSSRLATCSISLSISDGNFGTITIKNTSTQGATAYDIHAYPPAGWDNVVEDSFCAELLPGDTCVVVIHATEGLTHSKETAFIRGSNTEPASFDLTVTD</sequence>
<dbReference type="OrthoDB" id="5644725at2"/>
<evidence type="ECO:0000313" key="2">
    <source>
        <dbReference type="EMBL" id="KTD76437.1"/>
    </source>
</evidence>
<name>A0A0W1A519_9GAMM</name>
<evidence type="ECO:0000313" key="3">
    <source>
        <dbReference type="Proteomes" id="UP000054729"/>
    </source>
</evidence>
<feature type="chain" id="PRO_5006919398" evidence="1">
    <location>
        <begin position="25"/>
        <end position="152"/>
    </location>
</feature>
<reference evidence="2 3" key="1">
    <citation type="submission" date="2015-11" db="EMBL/GenBank/DDBJ databases">
        <title>Genomic analysis of 38 Legionella species identifies large and diverse effector repertoires.</title>
        <authorList>
            <person name="Burstein D."/>
            <person name="Amaro F."/>
            <person name="Zusman T."/>
            <person name="Lifshitz Z."/>
            <person name="Cohen O."/>
            <person name="Gilbert J.A."/>
            <person name="Pupko T."/>
            <person name="Shuman H.A."/>
            <person name="Segal G."/>
        </authorList>
    </citation>
    <scope>NUCLEOTIDE SEQUENCE [LARGE SCALE GENOMIC DNA]</scope>
    <source>
        <strain evidence="2 3">ATCC 51914</strain>
    </source>
</reference>
<evidence type="ECO:0000256" key="1">
    <source>
        <dbReference type="SAM" id="SignalP"/>
    </source>
</evidence>
<accession>A0A0W1A519</accession>
<comment type="caution">
    <text evidence="2">The sequence shown here is derived from an EMBL/GenBank/DDBJ whole genome shotgun (WGS) entry which is preliminary data.</text>
</comment>
<keyword evidence="3" id="KW-1185">Reference proteome</keyword>
<protein>
    <submittedName>
        <fullName evidence="2">Uncharacterized protein</fullName>
    </submittedName>
</protein>
<dbReference type="Proteomes" id="UP000054729">
    <property type="component" value="Unassembled WGS sequence"/>
</dbReference>